<organism evidence="1 2">
    <name type="scientific">Botryobasidium botryosum (strain FD-172 SS1)</name>
    <dbReference type="NCBI Taxonomy" id="930990"/>
    <lineage>
        <taxon>Eukaryota</taxon>
        <taxon>Fungi</taxon>
        <taxon>Dikarya</taxon>
        <taxon>Basidiomycota</taxon>
        <taxon>Agaricomycotina</taxon>
        <taxon>Agaricomycetes</taxon>
        <taxon>Cantharellales</taxon>
        <taxon>Botryobasidiaceae</taxon>
        <taxon>Botryobasidium</taxon>
    </lineage>
</organism>
<dbReference type="InParanoid" id="A0A067MLW4"/>
<sequence length="828" mass="89205">MVYIDEDMVLKHLWRDTKTQMWTEQVIHVPITGRVVKFPAFLSQIRLSGSLGTAVANGHQVFLSSSEAAYAVVNDTSCRLEPTPRGFATDATGNLRVVIQARNELASPTITATLKNFNQSSSFTIQPRQRLLRQWGRFKSGSDLKNAKSTDGKPVFSSADKIDDASFDAVGGLLAKVPDVVAAVDPPSSVMITNTSGSSTSESSQVYSSHSDTSWMSGAQRVLNGIGDLLEVADFFAEIRGKVLRFTMDSVGTVIRSVAAILKQALGIDVTRVIALFGFMWDYENIKKTQKIIVKTCKDGVVVLHDALKANASDMKTKVKSLRSDISSFVKEPDDAPGNDVVSTAVSIVKKSFIGKLLDQIFDNPIIHEITRFISLALLKVISLLDDFITFPGFAKLEAVVTSSFRTLLEKLGKDQADTFTKILQSVFNQASKVAAGQADVVTMLTAIFTDVFWGLYEAAEDVILALLDLLPDLIACGIDILTGVIKWPGVSTFWESFTELPFSFVDVGSLLVAQITYLITMIWKGKLPFDVMQPWYEWLPKDGSAIKLFKVTKKDETTKSEDNAGSTTVAASALPQLRVVRAAAAASDSPAQDTKEEAQSPSGSWVTFMDIVFNFLVSCATCGASACTVGSGIVAASNLPPGYTPVRPNNAAASAVSDAPTSAGCASFMNAERIFTVFGLTAETASLVTACFIPPNDSSLRERTVLVKLLALVLKGIALSSQYAISSVNYTLPPLAPLVNDCLPPLANILNSLPPGIWAYSESEKNEAAKMALAISFENSIAAGCDIATNILSEYKQAELKWIPLAFSVSFNIAQGLQGLEYGLNDL</sequence>
<dbReference type="AlphaFoldDB" id="A0A067MLW4"/>
<evidence type="ECO:0000313" key="1">
    <source>
        <dbReference type="EMBL" id="KDQ12832.1"/>
    </source>
</evidence>
<accession>A0A067MLW4</accession>
<keyword evidence="2" id="KW-1185">Reference proteome</keyword>
<dbReference type="HOGENOM" id="CLU_342239_0_0_1"/>
<name>A0A067MLW4_BOTB1</name>
<dbReference type="Proteomes" id="UP000027195">
    <property type="component" value="Unassembled WGS sequence"/>
</dbReference>
<protein>
    <submittedName>
        <fullName evidence="1">Uncharacterized protein</fullName>
    </submittedName>
</protein>
<evidence type="ECO:0000313" key="2">
    <source>
        <dbReference type="Proteomes" id="UP000027195"/>
    </source>
</evidence>
<reference evidence="2" key="1">
    <citation type="journal article" date="2014" name="Proc. Natl. Acad. Sci. U.S.A.">
        <title>Extensive sampling of basidiomycete genomes demonstrates inadequacy of the white-rot/brown-rot paradigm for wood decay fungi.</title>
        <authorList>
            <person name="Riley R."/>
            <person name="Salamov A.A."/>
            <person name="Brown D.W."/>
            <person name="Nagy L.G."/>
            <person name="Floudas D."/>
            <person name="Held B.W."/>
            <person name="Levasseur A."/>
            <person name="Lombard V."/>
            <person name="Morin E."/>
            <person name="Otillar R."/>
            <person name="Lindquist E.A."/>
            <person name="Sun H."/>
            <person name="LaButti K.M."/>
            <person name="Schmutz J."/>
            <person name="Jabbour D."/>
            <person name="Luo H."/>
            <person name="Baker S.E."/>
            <person name="Pisabarro A.G."/>
            <person name="Walton J.D."/>
            <person name="Blanchette R.A."/>
            <person name="Henrissat B."/>
            <person name="Martin F."/>
            <person name="Cullen D."/>
            <person name="Hibbett D.S."/>
            <person name="Grigoriev I.V."/>
        </authorList>
    </citation>
    <scope>NUCLEOTIDE SEQUENCE [LARGE SCALE GENOMIC DNA]</scope>
    <source>
        <strain evidence="2">FD-172 SS1</strain>
    </source>
</reference>
<dbReference type="STRING" id="930990.A0A067MLW4"/>
<gene>
    <name evidence="1" type="ORF">BOTBODRAFT_403108</name>
</gene>
<dbReference type="OrthoDB" id="3262797at2759"/>
<proteinExistence type="predicted"/>
<dbReference type="EMBL" id="KL198047">
    <property type="protein sequence ID" value="KDQ12832.1"/>
    <property type="molecule type" value="Genomic_DNA"/>
</dbReference>